<organism evidence="1 2">
    <name type="scientific">Amycolatopsis rubida</name>
    <dbReference type="NCBI Taxonomy" id="112413"/>
    <lineage>
        <taxon>Bacteria</taxon>
        <taxon>Bacillati</taxon>
        <taxon>Actinomycetota</taxon>
        <taxon>Actinomycetes</taxon>
        <taxon>Pseudonocardiales</taxon>
        <taxon>Pseudonocardiaceae</taxon>
        <taxon>Amycolatopsis</taxon>
    </lineage>
</organism>
<dbReference type="AlphaFoldDB" id="A0A1I6B8M2"/>
<sequence length="53" mass="5648">MSDEGLPGNARTCSGEPGCAHGACLERARRVLEAAGWEIEAHPDSRAAERISR</sequence>
<evidence type="ECO:0000313" key="1">
    <source>
        <dbReference type="EMBL" id="SFQ77298.1"/>
    </source>
</evidence>
<dbReference type="EMBL" id="FOWC01000024">
    <property type="protein sequence ID" value="SFQ77298.1"/>
    <property type="molecule type" value="Genomic_DNA"/>
</dbReference>
<gene>
    <name evidence="1" type="ORF">SAMN05421854_12440</name>
</gene>
<name>A0A1I6B8M2_9PSEU</name>
<accession>A0A1I6B8M2</accession>
<proteinExistence type="predicted"/>
<evidence type="ECO:0000313" key="2">
    <source>
        <dbReference type="Proteomes" id="UP000199137"/>
    </source>
</evidence>
<reference evidence="1 2" key="1">
    <citation type="submission" date="2016-10" db="EMBL/GenBank/DDBJ databases">
        <authorList>
            <person name="de Groot N.N."/>
        </authorList>
    </citation>
    <scope>NUCLEOTIDE SEQUENCE [LARGE SCALE GENOMIC DNA]</scope>
    <source>
        <strain evidence="1 2">DSM 44637</strain>
    </source>
</reference>
<protein>
    <submittedName>
        <fullName evidence="1">Uncharacterized protein</fullName>
    </submittedName>
</protein>
<dbReference type="RefSeq" id="WP_167545666.1">
    <property type="nucleotide sequence ID" value="NZ_FOWC01000024.1"/>
</dbReference>
<dbReference type="Proteomes" id="UP000199137">
    <property type="component" value="Unassembled WGS sequence"/>
</dbReference>